<comment type="caution">
    <text evidence="3">The sequence shown here is derived from an EMBL/GenBank/DDBJ whole genome shotgun (WGS) entry which is preliminary data.</text>
</comment>
<dbReference type="AlphaFoldDB" id="A0A401ZSJ4"/>
<name>A0A401ZSJ4_9CHLR</name>
<dbReference type="Proteomes" id="UP000287224">
    <property type="component" value="Unassembled WGS sequence"/>
</dbReference>
<dbReference type="GO" id="GO:0004493">
    <property type="term" value="F:methylmalonyl-CoA epimerase activity"/>
    <property type="evidence" value="ECO:0007669"/>
    <property type="project" value="TreeGrafter"/>
</dbReference>
<evidence type="ECO:0000313" key="4">
    <source>
        <dbReference type="Proteomes" id="UP000287224"/>
    </source>
</evidence>
<dbReference type="Gene3D" id="3.10.180.10">
    <property type="entry name" value="2,3-Dihydroxybiphenyl 1,2-Dioxygenase, domain 1"/>
    <property type="match status" value="1"/>
</dbReference>
<dbReference type="OrthoDB" id="9794917at2"/>
<dbReference type="InterPro" id="IPR029068">
    <property type="entry name" value="Glyas_Bleomycin-R_OHBP_Dase"/>
</dbReference>
<dbReference type="InterPro" id="IPR051785">
    <property type="entry name" value="MMCE/EMCE_epimerase"/>
</dbReference>
<keyword evidence="1" id="KW-0479">Metal-binding</keyword>
<keyword evidence="4" id="KW-1185">Reference proteome</keyword>
<evidence type="ECO:0000259" key="2">
    <source>
        <dbReference type="PROSITE" id="PS51819"/>
    </source>
</evidence>
<sequence>MLTGIGHLAFYISDLEKSLDFYCQKLGLKEAFRLDREGTPSPWIVYLQVSPGNFIELFPGGAGENRPRGQNVGYNHLCLLVDDMAATLQELKGRGVEITGEAKQGIDHNLQYWLNDPDGNAIELMQIVSDSPHAQADARWRA</sequence>
<proteinExistence type="predicted"/>
<protein>
    <submittedName>
        <fullName evidence="3">Lactoylglutathione lyase</fullName>
    </submittedName>
</protein>
<organism evidence="3 4">
    <name type="scientific">Dictyobacter aurantiacus</name>
    <dbReference type="NCBI Taxonomy" id="1936993"/>
    <lineage>
        <taxon>Bacteria</taxon>
        <taxon>Bacillati</taxon>
        <taxon>Chloroflexota</taxon>
        <taxon>Ktedonobacteria</taxon>
        <taxon>Ktedonobacterales</taxon>
        <taxon>Dictyobacteraceae</taxon>
        <taxon>Dictyobacter</taxon>
    </lineage>
</organism>
<dbReference type="PANTHER" id="PTHR43048:SF3">
    <property type="entry name" value="METHYLMALONYL-COA EPIMERASE, MITOCHONDRIAL"/>
    <property type="match status" value="1"/>
</dbReference>
<feature type="domain" description="VOC" evidence="2">
    <location>
        <begin position="4"/>
        <end position="127"/>
    </location>
</feature>
<keyword evidence="3" id="KW-0456">Lyase</keyword>
<dbReference type="GO" id="GO:0046491">
    <property type="term" value="P:L-methylmalonyl-CoA metabolic process"/>
    <property type="evidence" value="ECO:0007669"/>
    <property type="project" value="TreeGrafter"/>
</dbReference>
<dbReference type="RefSeq" id="WP_126602664.1">
    <property type="nucleotide sequence ID" value="NZ_BIFQ01000002.1"/>
</dbReference>
<gene>
    <name evidence="3" type="ORF">KDAU_71880</name>
</gene>
<dbReference type="InterPro" id="IPR004360">
    <property type="entry name" value="Glyas_Fos-R_dOase_dom"/>
</dbReference>
<evidence type="ECO:0000313" key="3">
    <source>
        <dbReference type="EMBL" id="GCE09859.1"/>
    </source>
</evidence>
<reference evidence="4" key="1">
    <citation type="submission" date="2018-12" db="EMBL/GenBank/DDBJ databases">
        <title>Tengunoibacter tsumagoiensis gen. nov., sp. nov., Dictyobacter kobayashii sp. nov., D. alpinus sp. nov., and D. joshuensis sp. nov. and description of Dictyobacteraceae fam. nov. within the order Ktedonobacterales isolated from Tengu-no-mugimeshi.</title>
        <authorList>
            <person name="Wang C.M."/>
            <person name="Zheng Y."/>
            <person name="Sakai Y."/>
            <person name="Toyoda A."/>
            <person name="Minakuchi Y."/>
            <person name="Abe K."/>
            <person name="Yokota A."/>
            <person name="Yabe S."/>
        </authorList>
    </citation>
    <scope>NUCLEOTIDE SEQUENCE [LARGE SCALE GENOMIC DNA]</scope>
    <source>
        <strain evidence="4">S-27</strain>
    </source>
</reference>
<dbReference type="GO" id="GO:0016829">
    <property type="term" value="F:lyase activity"/>
    <property type="evidence" value="ECO:0007669"/>
    <property type="project" value="UniProtKB-KW"/>
</dbReference>
<dbReference type="CDD" id="cd06587">
    <property type="entry name" value="VOC"/>
    <property type="match status" value="1"/>
</dbReference>
<dbReference type="EMBL" id="BIFQ01000002">
    <property type="protein sequence ID" value="GCE09859.1"/>
    <property type="molecule type" value="Genomic_DNA"/>
</dbReference>
<dbReference type="PANTHER" id="PTHR43048">
    <property type="entry name" value="METHYLMALONYL-COA EPIMERASE"/>
    <property type="match status" value="1"/>
</dbReference>
<dbReference type="PROSITE" id="PS51819">
    <property type="entry name" value="VOC"/>
    <property type="match status" value="1"/>
</dbReference>
<dbReference type="GO" id="GO:0046872">
    <property type="term" value="F:metal ion binding"/>
    <property type="evidence" value="ECO:0007669"/>
    <property type="project" value="UniProtKB-KW"/>
</dbReference>
<evidence type="ECO:0000256" key="1">
    <source>
        <dbReference type="ARBA" id="ARBA00022723"/>
    </source>
</evidence>
<dbReference type="SUPFAM" id="SSF54593">
    <property type="entry name" value="Glyoxalase/Bleomycin resistance protein/Dihydroxybiphenyl dioxygenase"/>
    <property type="match status" value="1"/>
</dbReference>
<accession>A0A401ZSJ4</accession>
<dbReference type="Pfam" id="PF00903">
    <property type="entry name" value="Glyoxalase"/>
    <property type="match status" value="1"/>
</dbReference>
<dbReference type="InterPro" id="IPR037523">
    <property type="entry name" value="VOC_core"/>
</dbReference>